<comment type="caution">
    <text evidence="2">The sequence shown here is derived from an EMBL/GenBank/DDBJ whole genome shotgun (WGS) entry which is preliminary data.</text>
</comment>
<dbReference type="OrthoDB" id="3182995at2759"/>
<accession>A0A8K0UHA4</accession>
<protein>
    <submittedName>
        <fullName evidence="2">Uncharacterized protein</fullName>
    </submittedName>
</protein>
<dbReference type="AlphaFoldDB" id="A0A8K0UHA4"/>
<dbReference type="EMBL" id="JAEVFJ010000034">
    <property type="protein sequence ID" value="KAH8091765.1"/>
    <property type="molecule type" value="Genomic_DNA"/>
</dbReference>
<feature type="region of interest" description="Disordered" evidence="1">
    <location>
        <begin position="309"/>
        <end position="338"/>
    </location>
</feature>
<keyword evidence="3" id="KW-1185">Reference proteome</keyword>
<gene>
    <name evidence="2" type="ORF">BXZ70DRAFT_1010964</name>
</gene>
<evidence type="ECO:0000313" key="2">
    <source>
        <dbReference type="EMBL" id="KAH8091765.1"/>
    </source>
</evidence>
<evidence type="ECO:0000313" key="3">
    <source>
        <dbReference type="Proteomes" id="UP000813824"/>
    </source>
</evidence>
<sequence>MPSARAQTPLAPSNLFSTVALSRMTRNGAGELEDLTFSRGEPIQNPHLIVKDPSLFERPDVPHRLPPSRLPPAGNMHLTLRLGQMLGYGAVGRIFSAAFDHDRSDTSLTNMLFPPLVVKVSSPEMTGALLAEAQNYANMESLQGVTVPYCYGVYVAELPKGSEFLPWQLKVSDENDIDTTKGFSTNLVSILIMERTGGRVSVRRLLSFNRAESKAFYAELAALYADLADVGMWHCDVTHCNVVKAYKHSLFREKTSRHWRKPYQYRLVDFHSSARTNMKKDAIASQQWGAIIGSFSRYSFQMVPATTRRKREPAALKEHEAAVPSRALEASNLPESHH</sequence>
<dbReference type="Proteomes" id="UP000813824">
    <property type="component" value="Unassembled WGS sequence"/>
</dbReference>
<organism evidence="2 3">
    <name type="scientific">Cristinia sonorae</name>
    <dbReference type="NCBI Taxonomy" id="1940300"/>
    <lineage>
        <taxon>Eukaryota</taxon>
        <taxon>Fungi</taxon>
        <taxon>Dikarya</taxon>
        <taxon>Basidiomycota</taxon>
        <taxon>Agaricomycotina</taxon>
        <taxon>Agaricomycetes</taxon>
        <taxon>Agaricomycetidae</taxon>
        <taxon>Agaricales</taxon>
        <taxon>Pleurotineae</taxon>
        <taxon>Stephanosporaceae</taxon>
        <taxon>Cristinia</taxon>
    </lineage>
</organism>
<evidence type="ECO:0000256" key="1">
    <source>
        <dbReference type="SAM" id="MobiDB-lite"/>
    </source>
</evidence>
<reference evidence="2" key="1">
    <citation type="journal article" date="2021" name="New Phytol.">
        <title>Evolutionary innovations through gain and loss of genes in the ectomycorrhizal Boletales.</title>
        <authorList>
            <person name="Wu G."/>
            <person name="Miyauchi S."/>
            <person name="Morin E."/>
            <person name="Kuo A."/>
            <person name="Drula E."/>
            <person name="Varga T."/>
            <person name="Kohler A."/>
            <person name="Feng B."/>
            <person name="Cao Y."/>
            <person name="Lipzen A."/>
            <person name="Daum C."/>
            <person name="Hundley H."/>
            <person name="Pangilinan J."/>
            <person name="Johnson J."/>
            <person name="Barry K."/>
            <person name="LaButti K."/>
            <person name="Ng V."/>
            <person name="Ahrendt S."/>
            <person name="Min B."/>
            <person name="Choi I.G."/>
            <person name="Park H."/>
            <person name="Plett J.M."/>
            <person name="Magnuson J."/>
            <person name="Spatafora J.W."/>
            <person name="Nagy L.G."/>
            <person name="Henrissat B."/>
            <person name="Grigoriev I.V."/>
            <person name="Yang Z.L."/>
            <person name="Xu J."/>
            <person name="Martin F.M."/>
        </authorList>
    </citation>
    <scope>NUCLEOTIDE SEQUENCE</scope>
    <source>
        <strain evidence="2">KKN 215</strain>
    </source>
</reference>
<proteinExistence type="predicted"/>
<feature type="compositionally biased region" description="Basic and acidic residues" evidence="1">
    <location>
        <begin position="312"/>
        <end position="321"/>
    </location>
</feature>
<name>A0A8K0UHA4_9AGAR</name>